<dbReference type="EMBL" id="JAIWYP010000005">
    <property type="protein sequence ID" value="KAH3820182.1"/>
    <property type="molecule type" value="Genomic_DNA"/>
</dbReference>
<protein>
    <submittedName>
        <fullName evidence="1">Uncharacterized protein</fullName>
    </submittedName>
</protein>
<evidence type="ECO:0000313" key="1">
    <source>
        <dbReference type="EMBL" id="KAH3820182.1"/>
    </source>
</evidence>
<gene>
    <name evidence="1" type="ORF">DPMN_121926</name>
</gene>
<dbReference type="AlphaFoldDB" id="A0A9D4GNP2"/>
<organism evidence="1 2">
    <name type="scientific">Dreissena polymorpha</name>
    <name type="common">Zebra mussel</name>
    <name type="synonym">Mytilus polymorpha</name>
    <dbReference type="NCBI Taxonomy" id="45954"/>
    <lineage>
        <taxon>Eukaryota</taxon>
        <taxon>Metazoa</taxon>
        <taxon>Spiralia</taxon>
        <taxon>Lophotrochozoa</taxon>
        <taxon>Mollusca</taxon>
        <taxon>Bivalvia</taxon>
        <taxon>Autobranchia</taxon>
        <taxon>Heteroconchia</taxon>
        <taxon>Euheterodonta</taxon>
        <taxon>Imparidentia</taxon>
        <taxon>Neoheterodontei</taxon>
        <taxon>Myida</taxon>
        <taxon>Dreissenoidea</taxon>
        <taxon>Dreissenidae</taxon>
        <taxon>Dreissena</taxon>
    </lineage>
</organism>
<dbReference type="Proteomes" id="UP000828390">
    <property type="component" value="Unassembled WGS sequence"/>
</dbReference>
<keyword evidence="2" id="KW-1185">Reference proteome</keyword>
<name>A0A9D4GNP2_DREPO</name>
<proteinExistence type="predicted"/>
<evidence type="ECO:0000313" key="2">
    <source>
        <dbReference type="Proteomes" id="UP000828390"/>
    </source>
</evidence>
<sequence>MGLILTVGAFLRPPKKTQSTPKYWVYQVKRLKVITISLLFLMLLKRNRFKTKLKLNFFSSHEARSWAGGSFLAAVSSYSDDDDEQTGRVCLLDDDEHCDDTYQDVSQVEGVVSDEEEGLTLDDIVSDQYKVVGI</sequence>
<reference evidence="1" key="1">
    <citation type="journal article" date="2019" name="bioRxiv">
        <title>The Genome of the Zebra Mussel, Dreissena polymorpha: A Resource for Invasive Species Research.</title>
        <authorList>
            <person name="McCartney M.A."/>
            <person name="Auch B."/>
            <person name="Kono T."/>
            <person name="Mallez S."/>
            <person name="Zhang Y."/>
            <person name="Obille A."/>
            <person name="Becker A."/>
            <person name="Abrahante J.E."/>
            <person name="Garbe J."/>
            <person name="Badalamenti J.P."/>
            <person name="Herman A."/>
            <person name="Mangelson H."/>
            <person name="Liachko I."/>
            <person name="Sullivan S."/>
            <person name="Sone E.D."/>
            <person name="Koren S."/>
            <person name="Silverstein K.A.T."/>
            <person name="Beckman K.B."/>
            <person name="Gohl D.M."/>
        </authorList>
    </citation>
    <scope>NUCLEOTIDE SEQUENCE</scope>
    <source>
        <strain evidence="1">Duluth1</strain>
        <tissue evidence="1">Whole animal</tissue>
    </source>
</reference>
<accession>A0A9D4GNP2</accession>
<comment type="caution">
    <text evidence="1">The sequence shown here is derived from an EMBL/GenBank/DDBJ whole genome shotgun (WGS) entry which is preliminary data.</text>
</comment>
<reference evidence="1" key="2">
    <citation type="submission" date="2020-11" db="EMBL/GenBank/DDBJ databases">
        <authorList>
            <person name="McCartney M.A."/>
            <person name="Auch B."/>
            <person name="Kono T."/>
            <person name="Mallez S."/>
            <person name="Becker A."/>
            <person name="Gohl D.M."/>
            <person name="Silverstein K.A.T."/>
            <person name="Koren S."/>
            <person name="Bechman K.B."/>
            <person name="Herman A."/>
            <person name="Abrahante J.E."/>
            <person name="Garbe J."/>
        </authorList>
    </citation>
    <scope>NUCLEOTIDE SEQUENCE</scope>
    <source>
        <strain evidence="1">Duluth1</strain>
        <tissue evidence="1">Whole animal</tissue>
    </source>
</reference>